<dbReference type="EMBL" id="CP006664">
    <property type="protein sequence ID" value="AIJ09764.1"/>
    <property type="molecule type" value="Genomic_DNA"/>
</dbReference>
<evidence type="ECO:0000313" key="2">
    <source>
        <dbReference type="EMBL" id="AIJ09764.1"/>
    </source>
</evidence>
<accession>A0A076LWA1</accession>
<keyword evidence="1" id="KW-1133">Transmembrane helix</keyword>
<dbReference type="KEGG" id="ete:ETEE_3342"/>
<keyword evidence="1" id="KW-0812">Transmembrane</keyword>
<gene>
    <name evidence="2" type="ORF">ETEE_3342</name>
</gene>
<protein>
    <submittedName>
        <fullName evidence="2">Uncharacterized protein</fullName>
    </submittedName>
</protein>
<proteinExistence type="predicted"/>
<keyword evidence="1" id="KW-0472">Membrane</keyword>
<dbReference type="HOGENOM" id="CLU_2989439_0_0_6"/>
<feature type="transmembrane region" description="Helical" evidence="1">
    <location>
        <begin position="7"/>
        <end position="26"/>
    </location>
</feature>
<reference evidence="2 3" key="1">
    <citation type="journal article" date="2012" name="PLoS ONE">
        <title>Edwardsiella comparative phylogenomics reveal the new intra/inter-species taxonomic relationships, virulence evolution and niche adaptation mechanisms.</title>
        <authorList>
            <person name="Yang M."/>
            <person name="Lv Y."/>
            <person name="Xiao J."/>
            <person name="Wu H."/>
            <person name="Zheng H."/>
            <person name="Liu Q."/>
            <person name="Zhang Y."/>
            <person name="Wang Q."/>
        </authorList>
    </citation>
    <scope>NUCLEOTIDE SEQUENCE [LARGE SCALE GENOMIC DNA]</scope>
    <source>
        <strain evidence="3">080813</strain>
    </source>
</reference>
<name>A0A076LWA1_9GAMM</name>
<feature type="transmembrane region" description="Helical" evidence="1">
    <location>
        <begin position="38"/>
        <end position="56"/>
    </location>
</feature>
<sequence length="57" mass="6429">MRRCLRLIAAFYEPALFQAIGLRALVGAQGRREPSDSFPLIFLNIFVCVICNALILF</sequence>
<dbReference type="AlphaFoldDB" id="A0A076LWA1"/>
<evidence type="ECO:0000256" key="1">
    <source>
        <dbReference type="SAM" id="Phobius"/>
    </source>
</evidence>
<organism evidence="2 3">
    <name type="scientific">Edwardsiella anguillarum ET080813</name>
    <dbReference type="NCBI Taxonomy" id="667120"/>
    <lineage>
        <taxon>Bacteria</taxon>
        <taxon>Pseudomonadati</taxon>
        <taxon>Pseudomonadota</taxon>
        <taxon>Gammaproteobacteria</taxon>
        <taxon>Enterobacterales</taxon>
        <taxon>Hafniaceae</taxon>
        <taxon>Edwardsiella</taxon>
    </lineage>
</organism>
<dbReference type="Proteomes" id="UP000028681">
    <property type="component" value="Chromosome"/>
</dbReference>
<evidence type="ECO:0000313" key="3">
    <source>
        <dbReference type="Proteomes" id="UP000028681"/>
    </source>
</evidence>